<protein>
    <recommendedName>
        <fullName evidence="3">Cytochrome P450</fullName>
    </recommendedName>
</protein>
<evidence type="ECO:0008006" key="3">
    <source>
        <dbReference type="Google" id="ProtNLM"/>
    </source>
</evidence>
<sequence length="365" mass="41517">MIVWIVAGAAVVCFYIGFRAPSVRILFFSAMAWIKGVPILWIDDPHVAARVLKASGTKGIFLERILSEPAWLPVISLESIDDPLWTSMKKNLTILMKALPSSMDLEKITKEIALNHLKSCHVFDSNSVVYITIAAFYKWIFQEPFPDNATFVCDATWEWRKELAIKGKANVELKKRVVQWVIKEIEATPWLYVLFGDKWCEPEYYSLMLQPFFLSPGINVSDVAVTIKALCNRQKDKEYDVVDMITKALDMAHPFVILERFLKNGLPEDGIAPGTHVFIPMDMMTSDNTIRFGGGSRKCPGQQQAMAIMTGLFQPEILNSTKFQPHQGHLYSGRDQDGKETLPELLYQVYVIVTVFWTAIWQKIS</sequence>
<organism evidence="1 2">
    <name type="scientific">Thraustotheca clavata</name>
    <dbReference type="NCBI Taxonomy" id="74557"/>
    <lineage>
        <taxon>Eukaryota</taxon>
        <taxon>Sar</taxon>
        <taxon>Stramenopiles</taxon>
        <taxon>Oomycota</taxon>
        <taxon>Saprolegniomycetes</taxon>
        <taxon>Saprolegniales</taxon>
        <taxon>Achlyaceae</taxon>
        <taxon>Thraustotheca</taxon>
    </lineage>
</organism>
<dbReference type="Proteomes" id="UP000243217">
    <property type="component" value="Unassembled WGS sequence"/>
</dbReference>
<dbReference type="OrthoDB" id="105136at2759"/>
<dbReference type="GO" id="GO:0005506">
    <property type="term" value="F:iron ion binding"/>
    <property type="evidence" value="ECO:0007669"/>
    <property type="project" value="InterPro"/>
</dbReference>
<evidence type="ECO:0000313" key="2">
    <source>
        <dbReference type="Proteomes" id="UP000243217"/>
    </source>
</evidence>
<evidence type="ECO:0000313" key="1">
    <source>
        <dbReference type="EMBL" id="OQR87134.1"/>
    </source>
</evidence>
<name>A0A1V9YN69_9STRA</name>
<dbReference type="PROSITE" id="PS00086">
    <property type="entry name" value="CYTOCHROME_P450"/>
    <property type="match status" value="1"/>
</dbReference>
<reference evidence="1 2" key="1">
    <citation type="journal article" date="2014" name="Genome Biol. Evol.">
        <title>The secreted proteins of Achlya hypogyna and Thraustotheca clavata identify the ancestral oomycete secretome and reveal gene acquisitions by horizontal gene transfer.</title>
        <authorList>
            <person name="Misner I."/>
            <person name="Blouin N."/>
            <person name="Leonard G."/>
            <person name="Richards T.A."/>
            <person name="Lane C.E."/>
        </authorList>
    </citation>
    <scope>NUCLEOTIDE SEQUENCE [LARGE SCALE GENOMIC DNA]</scope>
    <source>
        <strain evidence="1 2">ATCC 34112</strain>
    </source>
</reference>
<dbReference type="GO" id="GO:0004497">
    <property type="term" value="F:monooxygenase activity"/>
    <property type="evidence" value="ECO:0007669"/>
    <property type="project" value="InterPro"/>
</dbReference>
<dbReference type="EMBL" id="JNBS01003446">
    <property type="protein sequence ID" value="OQR87134.1"/>
    <property type="molecule type" value="Genomic_DNA"/>
</dbReference>
<dbReference type="SUPFAM" id="SSF48264">
    <property type="entry name" value="Cytochrome P450"/>
    <property type="match status" value="1"/>
</dbReference>
<accession>A0A1V9YN69</accession>
<comment type="caution">
    <text evidence="1">The sequence shown here is derived from an EMBL/GenBank/DDBJ whole genome shotgun (WGS) entry which is preliminary data.</text>
</comment>
<dbReference type="AlphaFoldDB" id="A0A1V9YN69"/>
<dbReference type="GO" id="GO:0016705">
    <property type="term" value="F:oxidoreductase activity, acting on paired donors, with incorporation or reduction of molecular oxygen"/>
    <property type="evidence" value="ECO:0007669"/>
    <property type="project" value="InterPro"/>
</dbReference>
<dbReference type="GO" id="GO:0020037">
    <property type="term" value="F:heme binding"/>
    <property type="evidence" value="ECO:0007669"/>
    <property type="project" value="InterPro"/>
</dbReference>
<proteinExistence type="predicted"/>
<gene>
    <name evidence="1" type="ORF">THRCLA_10493</name>
</gene>
<dbReference type="InterPro" id="IPR017972">
    <property type="entry name" value="Cyt_P450_CS"/>
</dbReference>
<dbReference type="InterPro" id="IPR036396">
    <property type="entry name" value="Cyt_P450_sf"/>
</dbReference>
<keyword evidence="2" id="KW-1185">Reference proteome</keyword>